<dbReference type="PIRSF" id="PIRSF000216">
    <property type="entry name" value="NADH_DH_24kDa"/>
    <property type="match status" value="1"/>
</dbReference>
<dbReference type="GO" id="GO:0051537">
    <property type="term" value="F:2 iron, 2 sulfur cluster binding"/>
    <property type="evidence" value="ECO:0007669"/>
    <property type="project" value="UniProtKB-KW"/>
</dbReference>
<sequence length="161" mass="17527">MCKNAVSEFSSADRDKVMEFVSEQKGVQGALIPVLHSVQEHFGYVPYEAQKIISEQMNIPLTEIYGVITFYSRFSLIPTGKYKVSVCLGTACYVRGSELILEKVEKTLGLKDGESSADGLFSVAATRCVGACGLAPVMTVNGDVYGKVKPEQVESIIAKYK</sequence>
<evidence type="ECO:0000256" key="4">
    <source>
        <dbReference type="ARBA" id="ARBA00023004"/>
    </source>
</evidence>
<keyword evidence="7" id="KW-0560">Oxidoreductase</keyword>
<keyword evidence="2" id="KW-0001">2Fe-2S</keyword>
<dbReference type="Gene3D" id="1.10.10.1590">
    <property type="entry name" value="NADH-quinone oxidoreductase subunit E"/>
    <property type="match status" value="1"/>
</dbReference>
<name>A0A645JCT9_9ZZZZ</name>
<dbReference type="InterPro" id="IPR002023">
    <property type="entry name" value="NuoE-like"/>
</dbReference>
<dbReference type="InterPro" id="IPR042128">
    <property type="entry name" value="NuoE_dom"/>
</dbReference>
<dbReference type="InterPro" id="IPR036249">
    <property type="entry name" value="Thioredoxin-like_sf"/>
</dbReference>
<keyword evidence="3" id="KW-0479">Metal-binding</keyword>
<dbReference type="SUPFAM" id="SSF52833">
    <property type="entry name" value="Thioredoxin-like"/>
    <property type="match status" value="1"/>
</dbReference>
<dbReference type="InterPro" id="IPR028431">
    <property type="entry name" value="NADP_DH_HndA-like"/>
</dbReference>
<dbReference type="EMBL" id="VSSQ01138206">
    <property type="protein sequence ID" value="MPN61508.1"/>
    <property type="molecule type" value="Genomic_DNA"/>
</dbReference>
<comment type="caution">
    <text evidence="7">The sequence shown here is derived from an EMBL/GenBank/DDBJ whole genome shotgun (WGS) entry which is preliminary data.</text>
</comment>
<dbReference type="EC" id="1.12.1.3" evidence="7"/>
<dbReference type="GO" id="GO:0046872">
    <property type="term" value="F:metal ion binding"/>
    <property type="evidence" value="ECO:0007669"/>
    <property type="project" value="UniProtKB-KW"/>
</dbReference>
<keyword evidence="4" id="KW-0408">Iron</keyword>
<accession>A0A645JCT9</accession>
<proteinExistence type="inferred from homology"/>
<reference evidence="7" key="1">
    <citation type="submission" date="2019-08" db="EMBL/GenBank/DDBJ databases">
        <authorList>
            <person name="Kucharzyk K."/>
            <person name="Murdoch R.W."/>
            <person name="Higgins S."/>
            <person name="Loffler F."/>
        </authorList>
    </citation>
    <scope>NUCLEOTIDE SEQUENCE</scope>
</reference>
<dbReference type="GO" id="GO:0050583">
    <property type="term" value="F:hydrogen dehydrogenase (NADP+) activity"/>
    <property type="evidence" value="ECO:0007669"/>
    <property type="project" value="UniProtKB-EC"/>
</dbReference>
<dbReference type="AlphaFoldDB" id="A0A645JCT9"/>
<organism evidence="7">
    <name type="scientific">bioreactor metagenome</name>
    <dbReference type="NCBI Taxonomy" id="1076179"/>
    <lineage>
        <taxon>unclassified sequences</taxon>
        <taxon>metagenomes</taxon>
        <taxon>ecological metagenomes</taxon>
    </lineage>
</organism>
<evidence type="ECO:0000313" key="7">
    <source>
        <dbReference type="EMBL" id="MPN61508.1"/>
    </source>
</evidence>
<protein>
    <submittedName>
        <fullName evidence="7">NADP-reducing hydrogenase subunit HndA</fullName>
        <ecNumber evidence="7">1.12.1.3</ecNumber>
    </submittedName>
</protein>
<evidence type="ECO:0000256" key="3">
    <source>
        <dbReference type="ARBA" id="ARBA00022723"/>
    </source>
</evidence>
<gene>
    <name evidence="7" type="primary">hndA_60</name>
    <name evidence="7" type="ORF">SDC9_209246</name>
</gene>
<keyword evidence="5" id="KW-0411">Iron-sulfur</keyword>
<evidence type="ECO:0000256" key="2">
    <source>
        <dbReference type="ARBA" id="ARBA00022714"/>
    </source>
</evidence>
<evidence type="ECO:0000256" key="5">
    <source>
        <dbReference type="ARBA" id="ARBA00023014"/>
    </source>
</evidence>
<dbReference type="InterPro" id="IPR041921">
    <property type="entry name" value="NuoE_N"/>
</dbReference>
<dbReference type="PANTHER" id="PTHR43342:SF2">
    <property type="entry name" value="POTENTIAL NAD-REDUCING HYDROGENASE SUBUNIT"/>
    <property type="match status" value="1"/>
</dbReference>
<comment type="similarity">
    <text evidence="1">Belongs to the complex I 24 kDa subunit family.</text>
</comment>
<dbReference type="CDD" id="cd03064">
    <property type="entry name" value="TRX_Fd_NuoE"/>
    <property type="match status" value="1"/>
</dbReference>
<evidence type="ECO:0000256" key="1">
    <source>
        <dbReference type="ARBA" id="ARBA00010643"/>
    </source>
</evidence>
<dbReference type="PANTHER" id="PTHR43342">
    <property type="entry name" value="NADH-QUINONE OXIDOREDUCTASE, E SUBUNIT"/>
    <property type="match status" value="1"/>
</dbReference>
<dbReference type="Gene3D" id="3.40.30.10">
    <property type="entry name" value="Glutaredoxin"/>
    <property type="match status" value="1"/>
</dbReference>
<dbReference type="Pfam" id="PF01257">
    <property type="entry name" value="2Fe-2S_thioredx"/>
    <property type="match status" value="1"/>
</dbReference>
<comment type="cofactor">
    <cofactor evidence="6">
        <name>[2Fe-2S] cluster</name>
        <dbReference type="ChEBI" id="CHEBI:190135"/>
    </cofactor>
</comment>
<evidence type="ECO:0000256" key="6">
    <source>
        <dbReference type="ARBA" id="ARBA00034078"/>
    </source>
</evidence>